<proteinExistence type="predicted"/>
<dbReference type="EMBL" id="BJYG01000025">
    <property type="protein sequence ID" value="GEN63725.1"/>
    <property type="molecule type" value="Genomic_DNA"/>
</dbReference>
<comment type="caution">
    <text evidence="1">The sequence shown here is derived from an EMBL/GenBank/DDBJ whole genome shotgun (WGS) entry which is preliminary data.</text>
</comment>
<protein>
    <recommendedName>
        <fullName evidence="3">DUF1488 domain-containing protein</fullName>
    </recommendedName>
</protein>
<sequence>MTLTPQPSDQADRGHISFEIFAGNQRVSCRVLDEALEAAAGLASPATLAARRQSFQRFRVLIHAAATLKFARSGKASDVIVMLGSEDLRHVPPEKGVPVFGKIPRDTAVISE</sequence>
<name>A0A511XLA3_9PROT</name>
<evidence type="ECO:0000313" key="1">
    <source>
        <dbReference type="EMBL" id="GEN63725.1"/>
    </source>
</evidence>
<dbReference type="InterPro" id="IPR009962">
    <property type="entry name" value="DUF1488"/>
</dbReference>
<dbReference type="AlphaFoldDB" id="A0A511XLA3"/>
<dbReference type="OrthoDB" id="9984983at2"/>
<accession>A0A511XLA3</accession>
<evidence type="ECO:0000313" key="2">
    <source>
        <dbReference type="Proteomes" id="UP000321746"/>
    </source>
</evidence>
<evidence type="ECO:0008006" key="3">
    <source>
        <dbReference type="Google" id="ProtNLM"/>
    </source>
</evidence>
<organism evidence="1 2">
    <name type="scientific">Acetobacter oeni</name>
    <dbReference type="NCBI Taxonomy" id="304077"/>
    <lineage>
        <taxon>Bacteria</taxon>
        <taxon>Pseudomonadati</taxon>
        <taxon>Pseudomonadota</taxon>
        <taxon>Alphaproteobacteria</taxon>
        <taxon>Acetobacterales</taxon>
        <taxon>Acetobacteraceae</taxon>
        <taxon>Acetobacter</taxon>
    </lineage>
</organism>
<dbReference type="Pfam" id="PF07369">
    <property type="entry name" value="DUF1488"/>
    <property type="match status" value="1"/>
</dbReference>
<gene>
    <name evidence="1" type="ORF">AOE01nite_19490</name>
</gene>
<dbReference type="RefSeq" id="WP_146888809.1">
    <property type="nucleotide sequence ID" value="NZ_BJYG01000025.1"/>
</dbReference>
<dbReference type="Proteomes" id="UP000321746">
    <property type="component" value="Unassembled WGS sequence"/>
</dbReference>
<reference evidence="1 2" key="1">
    <citation type="submission" date="2019-07" db="EMBL/GenBank/DDBJ databases">
        <title>Whole genome shotgun sequence of Acetobacter oeni NBRC 105207.</title>
        <authorList>
            <person name="Hosoyama A."/>
            <person name="Uohara A."/>
            <person name="Ohji S."/>
            <person name="Ichikawa N."/>
        </authorList>
    </citation>
    <scope>NUCLEOTIDE SEQUENCE [LARGE SCALE GENOMIC DNA]</scope>
    <source>
        <strain evidence="1 2">NBRC 105207</strain>
    </source>
</reference>
<keyword evidence="2" id="KW-1185">Reference proteome</keyword>